<evidence type="ECO:0000313" key="5">
    <source>
        <dbReference type="Proteomes" id="UP000238322"/>
    </source>
</evidence>
<dbReference type="CDD" id="cd17574">
    <property type="entry name" value="REC_OmpR"/>
    <property type="match status" value="1"/>
</dbReference>
<reference evidence="4 5" key="1">
    <citation type="submission" date="2018-02" db="EMBL/GenBank/DDBJ databases">
        <title>Comparative genomes isolates from brazilian mangrove.</title>
        <authorList>
            <person name="Araujo J.E."/>
            <person name="Taketani R.G."/>
            <person name="Silva M.C.P."/>
            <person name="Loureco M.V."/>
            <person name="Andreote F.D."/>
        </authorList>
    </citation>
    <scope>NUCLEOTIDE SEQUENCE [LARGE SCALE GENOMIC DNA]</scope>
    <source>
        <strain evidence="4 5">Hex-1 MGV</strain>
    </source>
</reference>
<dbReference type="SUPFAM" id="SSF52172">
    <property type="entry name" value="CheY-like"/>
    <property type="match status" value="1"/>
</dbReference>
<dbReference type="InterPro" id="IPR001789">
    <property type="entry name" value="Sig_transdc_resp-reg_receiver"/>
</dbReference>
<protein>
    <recommendedName>
        <fullName evidence="3">Response regulatory domain-containing protein</fullName>
    </recommendedName>
</protein>
<dbReference type="SMART" id="SM00448">
    <property type="entry name" value="REC"/>
    <property type="match status" value="1"/>
</dbReference>
<dbReference type="InterPro" id="IPR050595">
    <property type="entry name" value="Bact_response_regulator"/>
</dbReference>
<dbReference type="OrthoDB" id="282973at2"/>
<comment type="caution">
    <text evidence="4">The sequence shown here is derived from an EMBL/GenBank/DDBJ whole genome shotgun (WGS) entry which is preliminary data.</text>
</comment>
<dbReference type="PROSITE" id="PS50110">
    <property type="entry name" value="RESPONSE_REGULATORY"/>
    <property type="match status" value="1"/>
</dbReference>
<accession>A0A2S8FVP6</accession>
<gene>
    <name evidence="4" type="ORF">C5Y83_10100</name>
</gene>
<dbReference type="AlphaFoldDB" id="A0A2S8FVP6"/>
<dbReference type="InterPro" id="IPR011006">
    <property type="entry name" value="CheY-like_superfamily"/>
</dbReference>
<dbReference type="GO" id="GO:0000160">
    <property type="term" value="P:phosphorelay signal transduction system"/>
    <property type="evidence" value="ECO:0007669"/>
    <property type="project" value="InterPro"/>
</dbReference>
<dbReference type="Proteomes" id="UP000238322">
    <property type="component" value="Unassembled WGS sequence"/>
</dbReference>
<evidence type="ECO:0000256" key="2">
    <source>
        <dbReference type="PROSITE-ProRule" id="PRU00169"/>
    </source>
</evidence>
<sequence length="125" mass="13839">MDDSKQILIVDDEHDIRDGVSYWLRAAGFSPLFAKDGPSGIEAAKRSHPDVILLDVQMPEKDGLDTLHDLRMDPATSEIPVIMLSASLSDEYRALDAGARFFVQKPYEGYRIISAIHAVLMPVLA</sequence>
<evidence type="ECO:0000313" key="4">
    <source>
        <dbReference type="EMBL" id="PQO36256.1"/>
    </source>
</evidence>
<keyword evidence="1 2" id="KW-0597">Phosphoprotein</keyword>
<dbReference type="Gene3D" id="3.40.50.2300">
    <property type="match status" value="1"/>
</dbReference>
<dbReference type="Pfam" id="PF00072">
    <property type="entry name" value="Response_reg"/>
    <property type="match status" value="1"/>
</dbReference>
<dbReference type="PANTHER" id="PTHR44591:SF23">
    <property type="entry name" value="CHEY SUBFAMILY"/>
    <property type="match status" value="1"/>
</dbReference>
<name>A0A2S8FVP6_9BACT</name>
<evidence type="ECO:0000256" key="1">
    <source>
        <dbReference type="ARBA" id="ARBA00022553"/>
    </source>
</evidence>
<evidence type="ECO:0000259" key="3">
    <source>
        <dbReference type="PROSITE" id="PS50110"/>
    </source>
</evidence>
<dbReference type="PANTHER" id="PTHR44591">
    <property type="entry name" value="STRESS RESPONSE REGULATOR PROTEIN 1"/>
    <property type="match status" value="1"/>
</dbReference>
<feature type="domain" description="Response regulatory" evidence="3">
    <location>
        <begin position="6"/>
        <end position="120"/>
    </location>
</feature>
<proteinExistence type="predicted"/>
<organism evidence="4 5">
    <name type="scientific">Blastopirellula marina</name>
    <dbReference type="NCBI Taxonomy" id="124"/>
    <lineage>
        <taxon>Bacteria</taxon>
        <taxon>Pseudomonadati</taxon>
        <taxon>Planctomycetota</taxon>
        <taxon>Planctomycetia</taxon>
        <taxon>Pirellulales</taxon>
        <taxon>Pirellulaceae</taxon>
        <taxon>Blastopirellula</taxon>
    </lineage>
</organism>
<feature type="modified residue" description="4-aspartylphosphate" evidence="2">
    <location>
        <position position="55"/>
    </location>
</feature>
<dbReference type="EMBL" id="PUHY01000006">
    <property type="protein sequence ID" value="PQO36256.1"/>
    <property type="molecule type" value="Genomic_DNA"/>
</dbReference>
<dbReference type="RefSeq" id="WP_105329546.1">
    <property type="nucleotide sequence ID" value="NZ_PUHY01000006.1"/>
</dbReference>